<protein>
    <submittedName>
        <fullName evidence="3">Uncharacterized protein</fullName>
    </submittedName>
</protein>
<evidence type="ECO:0000256" key="2">
    <source>
        <dbReference type="SAM" id="MobiDB-lite"/>
    </source>
</evidence>
<keyword evidence="1" id="KW-0175">Coiled coil</keyword>
<proteinExistence type="predicted"/>
<dbReference type="Proteomes" id="UP000281677">
    <property type="component" value="Unassembled WGS sequence"/>
</dbReference>
<dbReference type="VEuPathDB" id="FungiDB:BTJ68_12909"/>
<sequence>MVHSNEPALLITTDLAIDTPTSTAPDPFTGLDEIATTLNDTMNDLQHRFDDMTSKNMQDIRNATSIINTGTKTNLRIHHLQVADQAKSAQIDNQGRRILALEEAIAAKGSALTEKDDELAAKAGELTAKDGQLAKKNDDLADKEGQLELISQQLQQMTEKCESLQQQLRKRPATPISSNRVRLEPSASEAATVHTNSCSCPPTLTA</sequence>
<dbReference type="AlphaFoldDB" id="A0A3M7J2D1"/>
<dbReference type="OrthoDB" id="10559183at2759"/>
<comment type="caution">
    <text evidence="3">The sequence shown here is derived from an EMBL/GenBank/DDBJ whole genome shotgun (WGS) entry which is preliminary data.</text>
</comment>
<reference evidence="3 4" key="1">
    <citation type="journal article" date="2018" name="BMC Genomics">
        <title>Genomic evidence for intraspecific hybridization in a clonal and extremely halotolerant yeast.</title>
        <authorList>
            <person name="Gostincar C."/>
            <person name="Stajich J.E."/>
            <person name="Zupancic J."/>
            <person name="Zalar P."/>
            <person name="Gunde-Cimerman N."/>
        </authorList>
    </citation>
    <scope>NUCLEOTIDE SEQUENCE [LARGE SCALE GENOMIC DNA]</scope>
    <source>
        <strain evidence="3 4">EXF-120</strain>
    </source>
</reference>
<evidence type="ECO:0000313" key="4">
    <source>
        <dbReference type="Proteomes" id="UP000281677"/>
    </source>
</evidence>
<feature type="compositionally biased region" description="Polar residues" evidence="2">
    <location>
        <begin position="193"/>
        <end position="206"/>
    </location>
</feature>
<gene>
    <name evidence="3" type="ORF">D0859_04175</name>
</gene>
<accession>A0A3M7J2D1</accession>
<name>A0A3M7J2D1_HORWE</name>
<evidence type="ECO:0000313" key="3">
    <source>
        <dbReference type="EMBL" id="RMZ31726.1"/>
    </source>
</evidence>
<feature type="region of interest" description="Disordered" evidence="2">
    <location>
        <begin position="167"/>
        <end position="206"/>
    </location>
</feature>
<evidence type="ECO:0000256" key="1">
    <source>
        <dbReference type="SAM" id="Coils"/>
    </source>
</evidence>
<organism evidence="3 4">
    <name type="scientific">Hortaea werneckii</name>
    <name type="common">Black yeast</name>
    <name type="synonym">Cladosporium werneckii</name>
    <dbReference type="NCBI Taxonomy" id="91943"/>
    <lineage>
        <taxon>Eukaryota</taxon>
        <taxon>Fungi</taxon>
        <taxon>Dikarya</taxon>
        <taxon>Ascomycota</taxon>
        <taxon>Pezizomycotina</taxon>
        <taxon>Dothideomycetes</taxon>
        <taxon>Dothideomycetidae</taxon>
        <taxon>Mycosphaerellales</taxon>
        <taxon>Teratosphaeriaceae</taxon>
        <taxon>Hortaea</taxon>
    </lineage>
</organism>
<feature type="coiled-coil region" evidence="1">
    <location>
        <begin position="133"/>
        <end position="167"/>
    </location>
</feature>
<dbReference type="EMBL" id="QWIT01000090">
    <property type="protein sequence ID" value="RMZ31726.1"/>
    <property type="molecule type" value="Genomic_DNA"/>
</dbReference>